<reference evidence="1 2" key="1">
    <citation type="journal article" date="2003" name="Nature">
        <title>Genome divergence in two Prochlorococcus ecotypes reflects oceanic niche differentiation.</title>
        <authorList>
            <person name="Rocap G."/>
            <person name="Larimer F.W."/>
            <person name="Lamerdin J.E."/>
            <person name="Malfatti S."/>
            <person name="Chain P."/>
            <person name="Ahlgren N.A."/>
            <person name="Arellano A."/>
            <person name="Coleman M."/>
            <person name="Hauser L."/>
            <person name="Hess W.R."/>
            <person name="Johnson Z.I."/>
            <person name="Land M.L."/>
            <person name="Lindell D."/>
            <person name="Post A.F."/>
            <person name="Regala W."/>
            <person name="Shah M."/>
            <person name="Shaw S.L."/>
            <person name="Steglich C."/>
            <person name="Sullivan M.B."/>
            <person name="Ting C.S."/>
            <person name="Tolonen A."/>
            <person name="Webb E.A."/>
            <person name="Zinser E.R."/>
            <person name="Chisholm S.W."/>
        </authorList>
    </citation>
    <scope>NUCLEOTIDE SEQUENCE [LARGE SCALE GENOMIC DNA]</scope>
    <source>
        <strain evidence="2">MIT 9313</strain>
    </source>
</reference>
<dbReference type="KEGG" id="pmt:PMT_2416"/>
<protein>
    <submittedName>
        <fullName evidence="1">Uncharacterized protein</fullName>
    </submittedName>
</protein>
<accession>B9ERS4</accession>
<sequence>MQSTPGWVMGTTPLSPKTLLLARISTREQQERPLIHPNGAIEALDRNDFLIAATSAKAKGLRHLALRHSIPKT</sequence>
<dbReference type="eggNOG" id="ENOG5032IXC">
    <property type="taxonomic scope" value="Bacteria"/>
</dbReference>
<organism evidence="1 2">
    <name type="scientific">Prochlorococcus marinus (strain MIT 9313)</name>
    <dbReference type="NCBI Taxonomy" id="74547"/>
    <lineage>
        <taxon>Bacteria</taxon>
        <taxon>Bacillati</taxon>
        <taxon>Cyanobacteriota</taxon>
        <taxon>Cyanophyceae</taxon>
        <taxon>Synechococcales</taxon>
        <taxon>Prochlorococcaceae</taxon>
        <taxon>Prochlorococcus</taxon>
    </lineage>
</organism>
<evidence type="ECO:0000313" key="2">
    <source>
        <dbReference type="Proteomes" id="UP000001423"/>
    </source>
</evidence>
<dbReference type="RefSeq" id="WP_157859803.1">
    <property type="nucleotide sequence ID" value="NC_005071.1"/>
</dbReference>
<dbReference type="EMBL" id="BX548175">
    <property type="protein sequence ID" value="CAX31934.1"/>
    <property type="molecule type" value="Genomic_DNA"/>
</dbReference>
<gene>
    <name evidence="1" type="ordered locus">PMT_2416</name>
</gene>
<keyword evidence="2" id="KW-1185">Reference proteome</keyword>
<name>B9ERS4_PROMM</name>
<evidence type="ECO:0000313" key="1">
    <source>
        <dbReference type="EMBL" id="CAX31934.1"/>
    </source>
</evidence>
<dbReference type="HOGENOM" id="CLU_2701841_0_0_3"/>
<dbReference type="AlphaFoldDB" id="B9ERS4"/>
<proteinExistence type="predicted"/>
<dbReference type="Proteomes" id="UP000001423">
    <property type="component" value="Chromosome"/>
</dbReference>